<dbReference type="PROSITE" id="PS50930">
    <property type="entry name" value="HTH_LYTTR"/>
    <property type="match status" value="1"/>
</dbReference>
<keyword evidence="1" id="KW-0597">Phosphoprotein</keyword>
<dbReference type="SUPFAM" id="SSF52172">
    <property type="entry name" value="CheY-like"/>
    <property type="match status" value="1"/>
</dbReference>
<dbReference type="InterPro" id="IPR007492">
    <property type="entry name" value="LytTR_DNA-bd_dom"/>
</dbReference>
<dbReference type="Gene3D" id="2.40.50.1020">
    <property type="entry name" value="LytTr DNA-binding domain"/>
    <property type="match status" value="1"/>
</dbReference>
<sequence>MKILIADDETLARKRILNILEKESEPYQLDEASSGKEAILKINTTQPDIVFLDIKMTDLTGFEVIEHIDTTVLPIIVFVTAFDHFAIKAFEVEAVDFLLKPYKNDRLLAALQRAIARVNSKERDAYREKVHHLLQQLATQNVAPNTNQNQYLEKIALKMGKKYVFADTAQIKYITSSSYYAEIFMQDGKKHVYRSSMAALLEKLNPNRFLRINRSTIVAIPEIKEVISEGLGDYSITMKDRTAFSVTKNYRQAFLKIMGIKS</sequence>
<feature type="domain" description="HTH LytTR-type" evidence="3">
    <location>
        <begin position="155"/>
        <end position="260"/>
    </location>
</feature>
<dbReference type="GO" id="GO:0000156">
    <property type="term" value="F:phosphorelay response regulator activity"/>
    <property type="evidence" value="ECO:0007669"/>
    <property type="project" value="InterPro"/>
</dbReference>
<organism evidence="4 5">
    <name type="scientific">Aquimarina spongiae</name>
    <dbReference type="NCBI Taxonomy" id="570521"/>
    <lineage>
        <taxon>Bacteria</taxon>
        <taxon>Pseudomonadati</taxon>
        <taxon>Bacteroidota</taxon>
        <taxon>Flavobacteriia</taxon>
        <taxon>Flavobacteriales</taxon>
        <taxon>Flavobacteriaceae</taxon>
        <taxon>Aquimarina</taxon>
    </lineage>
</organism>
<name>A0A1M6CUT4_9FLAO</name>
<evidence type="ECO:0000259" key="2">
    <source>
        <dbReference type="PROSITE" id="PS50110"/>
    </source>
</evidence>
<evidence type="ECO:0000256" key="1">
    <source>
        <dbReference type="PROSITE-ProRule" id="PRU00169"/>
    </source>
</evidence>
<keyword evidence="5" id="KW-1185">Reference proteome</keyword>
<dbReference type="Pfam" id="PF00072">
    <property type="entry name" value="Response_reg"/>
    <property type="match status" value="1"/>
</dbReference>
<dbReference type="GO" id="GO:0003677">
    <property type="term" value="F:DNA binding"/>
    <property type="evidence" value="ECO:0007669"/>
    <property type="project" value="InterPro"/>
</dbReference>
<accession>A0A1M6CUT4</accession>
<dbReference type="PROSITE" id="PS50110">
    <property type="entry name" value="RESPONSE_REGULATORY"/>
    <property type="match status" value="1"/>
</dbReference>
<dbReference type="EMBL" id="FQYP01000002">
    <property type="protein sequence ID" value="SHI64746.1"/>
    <property type="molecule type" value="Genomic_DNA"/>
</dbReference>
<evidence type="ECO:0000313" key="5">
    <source>
        <dbReference type="Proteomes" id="UP000184432"/>
    </source>
</evidence>
<dbReference type="InterPro" id="IPR011006">
    <property type="entry name" value="CheY-like_superfamily"/>
</dbReference>
<feature type="modified residue" description="4-aspartylphosphate" evidence="1">
    <location>
        <position position="53"/>
    </location>
</feature>
<dbReference type="OrthoDB" id="2168082at2"/>
<gene>
    <name evidence="4" type="ORF">SAMN04488508_102289</name>
</gene>
<dbReference type="AlphaFoldDB" id="A0A1M6CUT4"/>
<dbReference type="SMART" id="SM00850">
    <property type="entry name" value="LytTR"/>
    <property type="match status" value="1"/>
</dbReference>
<dbReference type="STRING" id="570521.SAMN04488508_102289"/>
<dbReference type="RefSeq" id="WP_073314966.1">
    <property type="nucleotide sequence ID" value="NZ_FQYP01000002.1"/>
</dbReference>
<dbReference type="PANTHER" id="PTHR37299">
    <property type="entry name" value="TRANSCRIPTIONAL REGULATOR-RELATED"/>
    <property type="match status" value="1"/>
</dbReference>
<dbReference type="PANTHER" id="PTHR37299:SF1">
    <property type="entry name" value="STAGE 0 SPORULATION PROTEIN A HOMOLOG"/>
    <property type="match status" value="1"/>
</dbReference>
<dbReference type="Gene3D" id="3.40.50.2300">
    <property type="match status" value="1"/>
</dbReference>
<feature type="domain" description="Response regulatory" evidence="2">
    <location>
        <begin position="2"/>
        <end position="115"/>
    </location>
</feature>
<dbReference type="InterPro" id="IPR001789">
    <property type="entry name" value="Sig_transdc_resp-reg_receiver"/>
</dbReference>
<reference evidence="5" key="1">
    <citation type="submission" date="2016-11" db="EMBL/GenBank/DDBJ databases">
        <authorList>
            <person name="Varghese N."/>
            <person name="Submissions S."/>
        </authorList>
    </citation>
    <scope>NUCLEOTIDE SEQUENCE [LARGE SCALE GENOMIC DNA]</scope>
    <source>
        <strain evidence="5">DSM 22623</strain>
    </source>
</reference>
<evidence type="ECO:0000259" key="3">
    <source>
        <dbReference type="PROSITE" id="PS50930"/>
    </source>
</evidence>
<dbReference type="Proteomes" id="UP000184432">
    <property type="component" value="Unassembled WGS sequence"/>
</dbReference>
<proteinExistence type="predicted"/>
<evidence type="ECO:0000313" key="4">
    <source>
        <dbReference type="EMBL" id="SHI64746.1"/>
    </source>
</evidence>
<protein>
    <submittedName>
        <fullName evidence="4">Two component transcriptional regulator, LytTR family</fullName>
    </submittedName>
</protein>
<dbReference type="Pfam" id="PF04397">
    <property type="entry name" value="LytTR"/>
    <property type="match status" value="1"/>
</dbReference>
<dbReference type="InterPro" id="IPR046947">
    <property type="entry name" value="LytR-like"/>
</dbReference>
<dbReference type="SMART" id="SM00448">
    <property type="entry name" value="REC"/>
    <property type="match status" value="1"/>
</dbReference>